<dbReference type="RefSeq" id="WP_229329351.1">
    <property type="nucleotide sequence ID" value="NZ_AP025183.1"/>
</dbReference>
<evidence type="ECO:0000256" key="1">
    <source>
        <dbReference type="SAM" id="SignalP"/>
    </source>
</evidence>
<dbReference type="PROSITE" id="PS51352">
    <property type="entry name" value="THIOREDOXIN_2"/>
    <property type="match status" value="1"/>
</dbReference>
<sequence>MKPHSKYLFICILFFSVFISQAQDSIRFDETGLESVIQRSKVEKKPVFYMIYANWCVYCNNIKKNVLKDPEVINYMNANYIFAGLDFEKPGSEDFKTKYKVKTFPTFIVLDENGIELARLTGELKKEKFLSEAKLALNPKQQLPFLKAEYEKDKTNGIALMRYLIALKKGNERKELNPIAHDYFEKVADDKMVNEVNWKIFTNGVTDIESREYKFVITNQQAFAAITSQKRVNDKFVNSVVELLKPIVKTNDTANYTKQRAIAKMITAPVIDSLVFQYDLNHYETNKDWTKYKKVASQNIKKHAWNTPKVIKEIVLNVMRNSSDAPSLNQSLSWIKHSNELEESYDGLLLEARVQRKLNNIPVAITMTKKAKAYSDSMGWDGKEADKLLADLMIRKKAAAKPIAKPKE</sequence>
<organism evidence="3 4">
    <name type="scientific">Flavobacterium ammonificans</name>
    <dbReference type="NCBI Taxonomy" id="1751056"/>
    <lineage>
        <taxon>Bacteria</taxon>
        <taxon>Pseudomonadati</taxon>
        <taxon>Bacteroidota</taxon>
        <taxon>Flavobacteriia</taxon>
        <taxon>Flavobacteriales</taxon>
        <taxon>Flavobacteriaceae</taxon>
        <taxon>Flavobacterium</taxon>
    </lineage>
</organism>
<dbReference type="EMBL" id="AP025183">
    <property type="protein sequence ID" value="BDB53218.1"/>
    <property type="molecule type" value="Genomic_DNA"/>
</dbReference>
<evidence type="ECO:0000313" key="4">
    <source>
        <dbReference type="Proteomes" id="UP001319865"/>
    </source>
</evidence>
<reference evidence="3 4" key="2">
    <citation type="journal article" date="2022" name="Microorganisms">
        <title>Complete Genome Sequences of Two Flavobacterium ammonificans Strains and a Flavobacterium ammoniigenes Strain of Ammonifying Bacterioplankton Isolated from Surface River Water.</title>
        <authorList>
            <person name="Suda W."/>
            <person name="Ogata Y."/>
            <person name="Shindo C."/>
            <person name="Watanabe K."/>
        </authorList>
    </citation>
    <scope>NUCLEOTIDE SEQUENCE [LARGE SCALE GENOMIC DNA]</scope>
    <source>
        <strain evidence="3 4">GENT11</strain>
    </source>
</reference>
<dbReference type="Gene3D" id="3.40.30.10">
    <property type="entry name" value="Glutaredoxin"/>
    <property type="match status" value="1"/>
</dbReference>
<gene>
    <name evidence="3" type="ORF">GENT11_15300</name>
</gene>
<reference evidence="3 4" key="1">
    <citation type="journal article" date="2022" name="Int. J. Syst. Evol. Microbiol.">
        <title>Flavobacterium ammonificans sp. nov. and Flavobacterium ammoniigenes sp. nov., ammonifying bacteria isolated from surface river water.</title>
        <authorList>
            <person name="Watanabe K."/>
            <person name="Kitamura T."/>
            <person name="Ogata Y."/>
            <person name="Shindo C."/>
            <person name="Suda W."/>
        </authorList>
    </citation>
    <scope>NUCLEOTIDE SEQUENCE [LARGE SCALE GENOMIC DNA]</scope>
    <source>
        <strain evidence="3 4">GENT11</strain>
    </source>
</reference>
<name>A0ABN6KVL1_9FLAO</name>
<dbReference type="InterPro" id="IPR013766">
    <property type="entry name" value="Thioredoxin_domain"/>
</dbReference>
<dbReference type="Proteomes" id="UP001319865">
    <property type="component" value="Chromosome"/>
</dbReference>
<dbReference type="SUPFAM" id="SSF52833">
    <property type="entry name" value="Thioredoxin-like"/>
    <property type="match status" value="1"/>
</dbReference>
<proteinExistence type="predicted"/>
<evidence type="ECO:0000259" key="2">
    <source>
        <dbReference type="PROSITE" id="PS51352"/>
    </source>
</evidence>
<protein>
    <recommendedName>
        <fullName evidence="2">Thioredoxin domain-containing protein</fullName>
    </recommendedName>
</protein>
<evidence type="ECO:0000313" key="3">
    <source>
        <dbReference type="EMBL" id="BDB53218.1"/>
    </source>
</evidence>
<dbReference type="PANTHER" id="PTHR32234">
    <property type="entry name" value="THIOL:DISULFIDE INTERCHANGE PROTEIN DSBD"/>
    <property type="match status" value="1"/>
</dbReference>
<keyword evidence="1" id="KW-0732">Signal</keyword>
<dbReference type="InterPro" id="IPR036249">
    <property type="entry name" value="Thioredoxin-like_sf"/>
</dbReference>
<keyword evidence="4" id="KW-1185">Reference proteome</keyword>
<feature type="domain" description="Thioredoxin" evidence="2">
    <location>
        <begin position="19"/>
        <end position="138"/>
    </location>
</feature>
<accession>A0ABN6KVL1</accession>
<dbReference type="Pfam" id="PF13098">
    <property type="entry name" value="Thioredoxin_2"/>
    <property type="match status" value="1"/>
</dbReference>
<dbReference type="InterPro" id="IPR012336">
    <property type="entry name" value="Thioredoxin-like_fold"/>
</dbReference>
<feature type="signal peptide" evidence="1">
    <location>
        <begin position="1"/>
        <end position="22"/>
    </location>
</feature>
<dbReference type="PANTHER" id="PTHR32234:SF0">
    <property type="entry name" value="THIOL:DISULFIDE INTERCHANGE PROTEIN DSBD"/>
    <property type="match status" value="1"/>
</dbReference>
<feature type="chain" id="PRO_5045314306" description="Thioredoxin domain-containing protein" evidence="1">
    <location>
        <begin position="23"/>
        <end position="408"/>
    </location>
</feature>